<dbReference type="PROSITE" id="PS50191">
    <property type="entry name" value="CRAL_TRIO"/>
    <property type="match status" value="1"/>
</dbReference>
<protein>
    <submittedName>
        <fullName evidence="2">Transporter</fullName>
    </submittedName>
</protein>
<evidence type="ECO:0000313" key="2">
    <source>
        <dbReference type="EMBL" id="MAA23972.1"/>
    </source>
</evidence>
<dbReference type="InterPro" id="IPR036273">
    <property type="entry name" value="CRAL/TRIO_N_dom_sf"/>
</dbReference>
<dbReference type="SMART" id="SM00516">
    <property type="entry name" value="SEC14"/>
    <property type="match status" value="1"/>
</dbReference>
<sequence length="293" mass="33581">MSTLAADEANDIKQDLETVARLELGETPEVKQNSLIQLRQLLEEDDGFQVPPNDDLLLVFLRIRKYNVPEALERIRRYFRARKNMPEYFEEVTTSSALYETVFRKHKLIMYANERDQQGRVVSLTSCGAWNSDICSLPELFRCGLWAMECNLLEEETQIRGYVAVLDLKGFGSHHLMQATPRFLARLISITQDCLPVRLKGIYFLNTPAIFEVVYAIAKPFLSAKVKSRLHFIGSDLSQLCGVIPSELIPEEFGGTKNAFDNARQERLYKEKEGHFDRIRQCGYQTKSANCVS</sequence>
<dbReference type="AlphaFoldDB" id="A0A224ZB48"/>
<feature type="domain" description="CRAL-TRIO" evidence="1">
    <location>
        <begin position="99"/>
        <end position="261"/>
    </location>
</feature>
<name>A0A224ZB48_9ACAR</name>
<dbReference type="InterPro" id="IPR036865">
    <property type="entry name" value="CRAL-TRIO_dom_sf"/>
</dbReference>
<dbReference type="GO" id="GO:0016020">
    <property type="term" value="C:membrane"/>
    <property type="evidence" value="ECO:0007669"/>
    <property type="project" value="TreeGrafter"/>
</dbReference>
<dbReference type="Gene3D" id="3.40.525.10">
    <property type="entry name" value="CRAL-TRIO lipid binding domain"/>
    <property type="match status" value="1"/>
</dbReference>
<dbReference type="SMART" id="SM01100">
    <property type="entry name" value="CRAL_TRIO_N"/>
    <property type="match status" value="1"/>
</dbReference>
<accession>A0A224ZB48</accession>
<dbReference type="GO" id="GO:1902936">
    <property type="term" value="F:phosphatidylinositol bisphosphate binding"/>
    <property type="evidence" value="ECO:0007669"/>
    <property type="project" value="TreeGrafter"/>
</dbReference>
<dbReference type="SUPFAM" id="SSF46938">
    <property type="entry name" value="CRAL/TRIO N-terminal domain"/>
    <property type="match status" value="1"/>
</dbReference>
<dbReference type="PANTHER" id="PTHR10174:SF130">
    <property type="entry name" value="ALPHA-TOCOPHEROL TRANSFER PROTEIN-LIKE"/>
    <property type="match status" value="1"/>
</dbReference>
<evidence type="ECO:0000259" key="1">
    <source>
        <dbReference type="PROSITE" id="PS50191"/>
    </source>
</evidence>
<dbReference type="Gene3D" id="1.10.8.20">
    <property type="entry name" value="N-terminal domain of phosphatidylinositol transfer protein sec14p"/>
    <property type="match status" value="1"/>
</dbReference>
<dbReference type="Gene3D" id="1.20.5.1200">
    <property type="entry name" value="Alpha-tocopherol transfer"/>
    <property type="match status" value="1"/>
</dbReference>
<dbReference type="PRINTS" id="PR00180">
    <property type="entry name" value="CRETINALDHBP"/>
</dbReference>
<reference evidence="2" key="1">
    <citation type="journal article" date="2017" name="Parasit. Vectors">
        <title>Sialotranscriptomics of Rhipicephalus zambeziensis reveals intricate expression profiles of secretory proteins and suggests tight temporal transcriptional regulation during blood-feeding.</title>
        <authorList>
            <person name="de Castro M.H."/>
            <person name="de Klerk D."/>
            <person name="Pienaar R."/>
            <person name="Rees D.J.G."/>
            <person name="Mans B.J."/>
        </authorList>
    </citation>
    <scope>NUCLEOTIDE SEQUENCE</scope>
    <source>
        <tissue evidence="2">Salivary glands</tissue>
    </source>
</reference>
<dbReference type="EMBL" id="GFPF01012826">
    <property type="protein sequence ID" value="MAA23972.1"/>
    <property type="molecule type" value="Transcribed_RNA"/>
</dbReference>
<dbReference type="CDD" id="cd00170">
    <property type="entry name" value="SEC14"/>
    <property type="match status" value="1"/>
</dbReference>
<dbReference type="SUPFAM" id="SSF52087">
    <property type="entry name" value="CRAL/TRIO domain"/>
    <property type="match status" value="1"/>
</dbReference>
<proteinExistence type="predicted"/>
<dbReference type="PANTHER" id="PTHR10174">
    <property type="entry name" value="ALPHA-TOCOPHEROL TRANSFER PROTEIN-RELATED"/>
    <property type="match status" value="1"/>
</dbReference>
<dbReference type="InterPro" id="IPR001251">
    <property type="entry name" value="CRAL-TRIO_dom"/>
</dbReference>
<dbReference type="InterPro" id="IPR011074">
    <property type="entry name" value="CRAL/TRIO_N_dom"/>
</dbReference>
<organism evidence="2">
    <name type="scientific">Rhipicephalus zambeziensis</name>
    <dbReference type="NCBI Taxonomy" id="60191"/>
    <lineage>
        <taxon>Eukaryota</taxon>
        <taxon>Metazoa</taxon>
        <taxon>Ecdysozoa</taxon>
        <taxon>Arthropoda</taxon>
        <taxon>Chelicerata</taxon>
        <taxon>Arachnida</taxon>
        <taxon>Acari</taxon>
        <taxon>Parasitiformes</taxon>
        <taxon>Ixodida</taxon>
        <taxon>Ixodoidea</taxon>
        <taxon>Ixodidae</taxon>
        <taxon>Rhipicephalinae</taxon>
        <taxon>Rhipicephalus</taxon>
        <taxon>Rhipicephalus</taxon>
    </lineage>
</organism>
<dbReference type="Pfam" id="PF00650">
    <property type="entry name" value="CRAL_TRIO"/>
    <property type="match status" value="1"/>
</dbReference>